<dbReference type="Pfam" id="PF00291">
    <property type="entry name" value="PALP"/>
    <property type="match status" value="1"/>
</dbReference>
<keyword evidence="14" id="KW-0472">Membrane</keyword>
<evidence type="ECO:0000256" key="1">
    <source>
        <dbReference type="ARBA" id="ARBA00004395"/>
    </source>
</evidence>
<dbReference type="SUPFAM" id="SSF53686">
    <property type="entry name" value="Tryptophan synthase beta subunit-like PLP-dependent enzymes"/>
    <property type="match status" value="1"/>
</dbReference>
<reference evidence="22" key="1">
    <citation type="submission" date="2014-09" db="EMBL/GenBank/DDBJ databases">
        <authorList>
            <person name="Sharma Rahul"/>
            <person name="Thines Marco"/>
        </authorList>
    </citation>
    <scope>NUCLEOTIDE SEQUENCE [LARGE SCALE GENOMIC DNA]</scope>
</reference>
<evidence type="ECO:0000256" key="12">
    <source>
        <dbReference type="ARBA" id="ARBA00023034"/>
    </source>
</evidence>
<evidence type="ECO:0000256" key="10">
    <source>
        <dbReference type="ARBA" id="ARBA00022927"/>
    </source>
</evidence>
<dbReference type="InterPro" id="IPR036052">
    <property type="entry name" value="TrpB-like_PALP_sf"/>
</dbReference>
<dbReference type="OrthoDB" id="332281at2759"/>
<proteinExistence type="inferred from homology"/>
<evidence type="ECO:0000259" key="20">
    <source>
        <dbReference type="Pfam" id="PF12022"/>
    </source>
</evidence>
<evidence type="ECO:0000256" key="14">
    <source>
        <dbReference type="ARBA" id="ARBA00023136"/>
    </source>
</evidence>
<keyword evidence="11" id="KW-1133">Transmembrane helix</keyword>
<protein>
    <recommendedName>
        <fullName evidence="5">Conserved oligomeric Golgi complex subunit 2</fullName>
        <ecNumber evidence="4">2.5.1.47</ecNumber>
    </recommendedName>
    <alternativeName>
        <fullName evidence="15">Component of oligomeric Golgi complex 2</fullName>
    </alternativeName>
    <alternativeName>
        <fullName evidence="17">Cysteine synthase-like protein</fullName>
    </alternativeName>
</protein>
<evidence type="ECO:0000256" key="9">
    <source>
        <dbReference type="ARBA" id="ARBA00022787"/>
    </source>
</evidence>
<dbReference type="InterPro" id="IPR009316">
    <property type="entry name" value="COG2"/>
</dbReference>
<keyword evidence="22" id="KW-1185">Reference proteome</keyword>
<dbReference type="Pfam" id="PF06148">
    <property type="entry name" value="COG2_N"/>
    <property type="match status" value="1"/>
</dbReference>
<evidence type="ECO:0000313" key="22">
    <source>
        <dbReference type="Proteomes" id="UP000054928"/>
    </source>
</evidence>
<dbReference type="GO" id="GO:0004124">
    <property type="term" value="F:cysteine synthase activity"/>
    <property type="evidence" value="ECO:0007669"/>
    <property type="project" value="UniProtKB-EC"/>
</dbReference>
<dbReference type="OMA" id="CWAEGVY"/>
<accession>A0A0P1B862</accession>
<evidence type="ECO:0000256" key="11">
    <source>
        <dbReference type="ARBA" id="ARBA00022989"/>
    </source>
</evidence>
<dbReference type="PANTHER" id="PTHR12961">
    <property type="entry name" value="CONSERVED OLIGOMERIC GOLGI COMPLEX COMPONENT 2"/>
    <property type="match status" value="1"/>
</dbReference>
<keyword evidence="7" id="KW-0808">Transferase</keyword>
<dbReference type="GO" id="GO:0005741">
    <property type="term" value="C:mitochondrial outer membrane"/>
    <property type="evidence" value="ECO:0007669"/>
    <property type="project" value="UniProtKB-SubCell"/>
</dbReference>
<comment type="subcellular location">
    <subcellularLocation>
        <location evidence="1">Golgi apparatus membrane</location>
        <topology evidence="1">Peripheral membrane protein</topology>
    </subcellularLocation>
    <subcellularLocation>
        <location evidence="2">Mitochondrion outer membrane</location>
        <topology evidence="2">Single-pass membrane protein</topology>
    </subcellularLocation>
</comment>
<dbReference type="GO" id="GO:0000139">
    <property type="term" value="C:Golgi membrane"/>
    <property type="evidence" value="ECO:0007669"/>
    <property type="project" value="UniProtKB-SubCell"/>
</dbReference>
<dbReference type="EC" id="2.5.1.47" evidence="4"/>
<feature type="domain" description="Tryptophan synthase beta chain-like PALP" evidence="18">
    <location>
        <begin position="804"/>
        <end position="1104"/>
    </location>
</feature>
<organism evidence="21 22">
    <name type="scientific">Plasmopara halstedii</name>
    <name type="common">Downy mildew of sunflower</name>
    <dbReference type="NCBI Taxonomy" id="4781"/>
    <lineage>
        <taxon>Eukaryota</taxon>
        <taxon>Sar</taxon>
        <taxon>Stramenopiles</taxon>
        <taxon>Oomycota</taxon>
        <taxon>Peronosporomycetes</taxon>
        <taxon>Peronosporales</taxon>
        <taxon>Peronosporaceae</taxon>
        <taxon>Plasmopara</taxon>
    </lineage>
</organism>
<evidence type="ECO:0000256" key="8">
    <source>
        <dbReference type="ARBA" id="ARBA00022692"/>
    </source>
</evidence>
<keyword evidence="13" id="KW-0496">Mitochondrion</keyword>
<dbReference type="GO" id="GO:0006891">
    <property type="term" value="P:intra-Golgi vesicle-mediated transport"/>
    <property type="evidence" value="ECO:0007669"/>
    <property type="project" value="TreeGrafter"/>
</dbReference>
<evidence type="ECO:0000313" key="21">
    <source>
        <dbReference type="EMBL" id="CEG50074.1"/>
    </source>
</evidence>
<evidence type="ECO:0000256" key="2">
    <source>
        <dbReference type="ARBA" id="ARBA00004572"/>
    </source>
</evidence>
<comment type="catalytic activity">
    <reaction evidence="16">
        <text>O-acetyl-L-serine + hydrogen sulfide = L-cysteine + acetate</text>
        <dbReference type="Rhea" id="RHEA:14829"/>
        <dbReference type="ChEBI" id="CHEBI:29919"/>
        <dbReference type="ChEBI" id="CHEBI:30089"/>
        <dbReference type="ChEBI" id="CHEBI:35235"/>
        <dbReference type="ChEBI" id="CHEBI:58340"/>
        <dbReference type="EC" id="2.5.1.47"/>
    </reaction>
</comment>
<dbReference type="InterPro" id="IPR001926">
    <property type="entry name" value="TrpB-like_PALP"/>
</dbReference>
<evidence type="ECO:0000256" key="7">
    <source>
        <dbReference type="ARBA" id="ARBA00022679"/>
    </source>
</evidence>
<dbReference type="InterPro" id="IPR024603">
    <property type="entry name" value="COG_complex_COG2_C"/>
</dbReference>
<dbReference type="InterPro" id="IPR024602">
    <property type="entry name" value="COG_su2_N"/>
</dbReference>
<dbReference type="Pfam" id="PF12022">
    <property type="entry name" value="COG2_C"/>
    <property type="match status" value="1"/>
</dbReference>
<dbReference type="AlphaFoldDB" id="A0A0P1B862"/>
<evidence type="ECO:0000256" key="6">
    <source>
        <dbReference type="ARBA" id="ARBA00022448"/>
    </source>
</evidence>
<feature type="domain" description="COG complex component COG2 C-terminal" evidence="20">
    <location>
        <begin position="411"/>
        <end position="721"/>
    </location>
</feature>
<evidence type="ECO:0000256" key="3">
    <source>
        <dbReference type="ARBA" id="ARBA00007603"/>
    </source>
</evidence>
<dbReference type="GeneID" id="36402857"/>
<comment type="similarity">
    <text evidence="3">Belongs to the COG2 family.</text>
</comment>
<dbReference type="GO" id="GO:0017119">
    <property type="term" value="C:Golgi transport complex"/>
    <property type="evidence" value="ECO:0007669"/>
    <property type="project" value="TreeGrafter"/>
</dbReference>
<dbReference type="FunFam" id="3.40.50.1100:FF:000096">
    <property type="entry name" value="Related to cysteine synthase"/>
    <property type="match status" value="1"/>
</dbReference>
<dbReference type="Proteomes" id="UP000054928">
    <property type="component" value="Unassembled WGS sequence"/>
</dbReference>
<evidence type="ECO:0000256" key="4">
    <source>
        <dbReference type="ARBA" id="ARBA00012681"/>
    </source>
</evidence>
<keyword evidence="8" id="KW-0812">Transmembrane</keyword>
<evidence type="ECO:0000259" key="19">
    <source>
        <dbReference type="Pfam" id="PF06148"/>
    </source>
</evidence>
<dbReference type="GO" id="GO:0015031">
    <property type="term" value="P:protein transport"/>
    <property type="evidence" value="ECO:0007669"/>
    <property type="project" value="UniProtKB-KW"/>
</dbReference>
<name>A0A0P1B862_PLAHL</name>
<dbReference type="GO" id="GO:0007030">
    <property type="term" value="P:Golgi organization"/>
    <property type="evidence" value="ECO:0007669"/>
    <property type="project" value="InterPro"/>
</dbReference>
<keyword evidence="6" id="KW-0813">Transport</keyword>
<evidence type="ECO:0000259" key="18">
    <source>
        <dbReference type="Pfam" id="PF00291"/>
    </source>
</evidence>
<dbReference type="PANTHER" id="PTHR12961:SF0">
    <property type="entry name" value="CONSERVED OLIGOMERIC GOLGI COMPLEX SUBUNIT 2"/>
    <property type="match status" value="1"/>
</dbReference>
<dbReference type="Gene3D" id="3.40.50.1100">
    <property type="match status" value="2"/>
</dbReference>
<evidence type="ECO:0000256" key="16">
    <source>
        <dbReference type="ARBA" id="ARBA00047931"/>
    </source>
</evidence>
<feature type="domain" description="Conserved oligomeric Golgi complex subunit 2 N-terminal" evidence="19">
    <location>
        <begin position="7"/>
        <end position="80"/>
    </location>
</feature>
<evidence type="ECO:0000256" key="13">
    <source>
        <dbReference type="ARBA" id="ARBA00023128"/>
    </source>
</evidence>
<dbReference type="CDD" id="cd01561">
    <property type="entry name" value="CBS_like"/>
    <property type="match status" value="1"/>
</dbReference>
<evidence type="ECO:0000256" key="17">
    <source>
        <dbReference type="ARBA" id="ARBA00078545"/>
    </source>
</evidence>
<sequence>MVSGKYCFDEESFSEETFDVGTFLENYRTRNPMETIYQDLKQFQAALENQLVSIIDKDYAEFLQLSSKLKDVDEAVSSVRAPILVVIDRVDDVQHTMKALHSKIQRHLQMADDLHQQKKDLQLSIEISQKLLLLEDLLQIELQLQCDDKTLELSLGGQNRPLDLDEDSDIEFENFEQVKNSLFVANTVESCAKLERAAQIFIQLDLELIKVTHLDTFQNAEKRLAVIEETLLHRLETEFTTEIFPDTFYDRDHAFSAVTLSFLLRAYVLLNKSRIPEEMITRLIVQPFIEEHLTRSKLDGRIRGSCEGIAHIYESILHFITSKFSATLALPICQVDSKCSVDILGNAIWKPIQEHLSTKHEVIFQAADSWRFHQCYTMSMRFLADVEDRFCTSEIVKIRFRSHESVVQFKEKWNIEVYFQLQAVKLASSLEKSIGIKRDNLTFSDAQNSTICSDGALGLTFESSKCLWQAMHDCWSDHTFLAPLLSSFCKLCVQLLTYYIDIWTEPLLTTVAEINNGSVVDIDAMSLVVLPSYEDVLFAASDFHLLHEKISNDLQSIVESRICAFIDDNHAFVIDLFQEPLASLANLEASCWSTAVTNVIADCKKVLPAIRTVKGQYQMTNKPSPSTPSSYISNIVRPIQEFFRTWGVYFDVDKKQNLLQAIVEEVCNFYLTLSLELLRSASELEESLRSRKLQRRLGSSSNRGNNVITDTEKMRMQLLLDLKAMEREVVALGLNVQRCEVLQAATCKLSDVGESLVRWSLYLAVTTLSLLKIVELSVEKKTILMRIFKNKSEKENLPSGFPGLVGNTPMIELTSLSKATGCKILAKAEFLNPGGSSKDRIAKCIIEDAERRGLLKKGGTIIEGTSGSTGISLSLIARAHGYRCIIVMPDDQAKEKKQLLELFGAEVILVKPTSIVNAKHFVNEAKRLARNIKGGYFIDQFENTANFDSHYTTTGPEIWRQTQGKVDAFVMAAGGTIAGTSAYLKKQNPRIRVFLADPPGSSLYNKVRSDVCYASQQAEAKVRRHRYDTIVEGVGIDRLTKNFMLAKIDDAFKVTDQEIVEMSRFLLREEGIFVGSSSGLNCAAAVRAAHKLGPGHTIVTILCDSGQRHLTKFWDEKHIREKWQLEAKATHLEFLDGSTGQP</sequence>
<dbReference type="NCBIfam" id="NF007989">
    <property type="entry name" value="PRK10717.1"/>
    <property type="match status" value="1"/>
</dbReference>
<dbReference type="RefSeq" id="XP_024586443.1">
    <property type="nucleotide sequence ID" value="XM_024721333.1"/>
</dbReference>
<evidence type="ECO:0000256" key="5">
    <source>
        <dbReference type="ARBA" id="ARBA00020977"/>
    </source>
</evidence>
<keyword evidence="9" id="KW-1000">Mitochondrion outer membrane</keyword>
<keyword evidence="12" id="KW-0333">Golgi apparatus</keyword>
<dbReference type="STRING" id="4781.A0A0P1B862"/>
<dbReference type="EMBL" id="CCYD01003101">
    <property type="protein sequence ID" value="CEG50074.1"/>
    <property type="molecule type" value="Genomic_DNA"/>
</dbReference>
<keyword evidence="10" id="KW-0653">Protein transport</keyword>
<evidence type="ECO:0000256" key="15">
    <source>
        <dbReference type="ARBA" id="ARBA00031344"/>
    </source>
</evidence>